<comment type="caution">
    <text evidence="2">The sequence shown here is derived from an EMBL/GenBank/DDBJ whole genome shotgun (WGS) entry which is preliminary data.</text>
</comment>
<dbReference type="EMBL" id="LSYS01005191">
    <property type="protein sequence ID" value="OPJ77992.1"/>
    <property type="molecule type" value="Genomic_DNA"/>
</dbReference>
<gene>
    <name evidence="2" type="ORF">AV530_015000</name>
</gene>
<protein>
    <submittedName>
        <fullName evidence="2">Uncharacterized protein</fullName>
    </submittedName>
</protein>
<feature type="region of interest" description="Disordered" evidence="1">
    <location>
        <begin position="144"/>
        <end position="165"/>
    </location>
</feature>
<sequence>MDLHCSGFTYVGFSSSDTSLPLSSRDRTVSCLLDNTEGFAEALCCWPAEVLLLSWLAAWPVLSAPSDTARHSLQLRSEIPVLPRALSQPRWPQGVPCFRLTLQAEKTARWPHQQTHNSISALCEAACSPIFPLNRTIPGTRRKMSHWNTHCPSEKSSSDEELIRGPTVQTQVTEDSPSMCVWKPRTVLFSVSH</sequence>
<keyword evidence="3" id="KW-1185">Reference proteome</keyword>
<organism evidence="2 3">
    <name type="scientific">Patagioenas fasciata monilis</name>
    <dbReference type="NCBI Taxonomy" id="372326"/>
    <lineage>
        <taxon>Eukaryota</taxon>
        <taxon>Metazoa</taxon>
        <taxon>Chordata</taxon>
        <taxon>Craniata</taxon>
        <taxon>Vertebrata</taxon>
        <taxon>Euteleostomi</taxon>
        <taxon>Archelosauria</taxon>
        <taxon>Archosauria</taxon>
        <taxon>Dinosauria</taxon>
        <taxon>Saurischia</taxon>
        <taxon>Theropoda</taxon>
        <taxon>Coelurosauria</taxon>
        <taxon>Aves</taxon>
        <taxon>Neognathae</taxon>
        <taxon>Neoaves</taxon>
        <taxon>Columbimorphae</taxon>
        <taxon>Columbiformes</taxon>
        <taxon>Columbidae</taxon>
        <taxon>Patagioenas</taxon>
    </lineage>
</organism>
<evidence type="ECO:0000256" key="1">
    <source>
        <dbReference type="SAM" id="MobiDB-lite"/>
    </source>
</evidence>
<dbReference type="Proteomes" id="UP000190648">
    <property type="component" value="Unassembled WGS sequence"/>
</dbReference>
<name>A0A1V4K0L1_PATFA</name>
<proteinExistence type="predicted"/>
<dbReference type="AlphaFoldDB" id="A0A1V4K0L1"/>
<reference evidence="2 3" key="1">
    <citation type="submission" date="2016-02" db="EMBL/GenBank/DDBJ databases">
        <title>Band-tailed pigeon sequencing and assembly.</title>
        <authorList>
            <person name="Soares A.E."/>
            <person name="Novak B.J."/>
            <person name="Rice E.S."/>
            <person name="O'Connell B."/>
            <person name="Chang D."/>
            <person name="Weber S."/>
            <person name="Shapiro B."/>
        </authorList>
    </citation>
    <scope>NUCLEOTIDE SEQUENCE [LARGE SCALE GENOMIC DNA]</scope>
    <source>
        <strain evidence="2">BTP2013</strain>
        <tissue evidence="2">Blood</tissue>
    </source>
</reference>
<evidence type="ECO:0000313" key="3">
    <source>
        <dbReference type="Proteomes" id="UP000190648"/>
    </source>
</evidence>
<evidence type="ECO:0000313" key="2">
    <source>
        <dbReference type="EMBL" id="OPJ77992.1"/>
    </source>
</evidence>
<feature type="compositionally biased region" description="Basic and acidic residues" evidence="1">
    <location>
        <begin position="152"/>
        <end position="163"/>
    </location>
</feature>
<accession>A0A1V4K0L1</accession>